<keyword evidence="2" id="KW-0479">Metal-binding</keyword>
<keyword evidence="8" id="KW-1185">Reference proteome</keyword>
<dbReference type="RefSeq" id="WP_087079796.1">
    <property type="nucleotide sequence ID" value="NZ_CP020809.1"/>
</dbReference>
<dbReference type="InterPro" id="IPR044043">
    <property type="entry name" value="VanA_C_cat"/>
</dbReference>
<evidence type="ECO:0000256" key="5">
    <source>
        <dbReference type="ARBA" id="ARBA00023014"/>
    </source>
</evidence>
<keyword evidence="5" id="KW-0411">Iron-sulfur</keyword>
<reference evidence="7 8" key="1">
    <citation type="submission" date="2017-04" db="EMBL/GenBank/DDBJ databases">
        <title>Whole Genome Sequence of 1,4-Dioxane Degrading Bacterium Mycobacterium dioxanotrophicus PH-06.</title>
        <authorList>
            <person name="He Y."/>
        </authorList>
    </citation>
    <scope>NUCLEOTIDE SEQUENCE [LARGE SCALE GENOMIC DNA]</scope>
    <source>
        <strain evidence="7 8">PH-06</strain>
    </source>
</reference>
<name>A0A1Y0CB59_9MYCO</name>
<dbReference type="GO" id="GO:0016705">
    <property type="term" value="F:oxidoreductase activity, acting on paired donors, with incorporation or reduction of molecular oxygen"/>
    <property type="evidence" value="ECO:0007669"/>
    <property type="project" value="UniProtKB-ARBA"/>
</dbReference>
<dbReference type="Pfam" id="PF19112">
    <property type="entry name" value="VanA_C"/>
    <property type="match status" value="1"/>
</dbReference>
<keyword evidence="7" id="KW-0489">Methyltransferase</keyword>
<dbReference type="GO" id="GO:0004497">
    <property type="term" value="F:monooxygenase activity"/>
    <property type="evidence" value="ECO:0007669"/>
    <property type="project" value="UniProtKB-ARBA"/>
</dbReference>
<dbReference type="InterPro" id="IPR050584">
    <property type="entry name" value="Cholesterol_7-desaturase"/>
</dbReference>
<dbReference type="AlphaFoldDB" id="A0A1Y0CB59"/>
<keyword evidence="4" id="KW-0408">Iron</keyword>
<dbReference type="OrthoDB" id="5243643at2"/>
<organism evidence="7 8">
    <name type="scientific">Mycobacterium dioxanotrophicus</name>
    <dbReference type="NCBI Taxonomy" id="482462"/>
    <lineage>
        <taxon>Bacteria</taxon>
        <taxon>Bacillati</taxon>
        <taxon>Actinomycetota</taxon>
        <taxon>Actinomycetes</taxon>
        <taxon>Mycobacteriales</taxon>
        <taxon>Mycobacteriaceae</taxon>
        <taxon>Mycobacterium</taxon>
    </lineage>
</organism>
<dbReference type="PANTHER" id="PTHR21266">
    <property type="entry name" value="IRON-SULFUR DOMAIN CONTAINING PROTEIN"/>
    <property type="match status" value="1"/>
</dbReference>
<dbReference type="PROSITE" id="PS51296">
    <property type="entry name" value="RIESKE"/>
    <property type="match status" value="1"/>
</dbReference>
<dbReference type="Pfam" id="PF00355">
    <property type="entry name" value="Rieske"/>
    <property type="match status" value="1"/>
</dbReference>
<dbReference type="EMBL" id="CP020809">
    <property type="protein sequence ID" value="ART72483.1"/>
    <property type="molecule type" value="Genomic_DNA"/>
</dbReference>
<dbReference type="InterPro" id="IPR017941">
    <property type="entry name" value="Rieske_2Fe-2S"/>
</dbReference>
<protein>
    <submittedName>
        <fullName evidence="7">Vanillate O-demethylase oxygenase</fullName>
    </submittedName>
</protein>
<sequence>MRNPRINYPFNCWYIAALSDEVGPDLFARRLLGIPVLLYRIADGSIVAMEDRCAHRAHPLSTGQRDGDLVRCGYHGFAYDPAGDLVDVPSQDNVPRGVRVRTYPIIEQGAFIWIWLGDPGAAALRHPPRIPFLADAADWAGTLEVFGIECNYLLLHEHYLDLTNVFTLHPEAVPPDIEVLPPLEEVEVSERSVAYFRTTPPSRLAPWETEATGLPADTSGIRREEGMFASPALHVQRYVIEPVDGAPRQLLRIQGFTPESPGVTHVFLQMARDYAPDDDAVGTFLATMFHDWAERDAEVLEGMQDLLDEDADARSTESTQPPRREFNVKADRAAVRARRIALDMVDEESGRLTRSWPAAR</sequence>
<dbReference type="GO" id="GO:0032259">
    <property type="term" value="P:methylation"/>
    <property type="evidence" value="ECO:0007669"/>
    <property type="project" value="UniProtKB-KW"/>
</dbReference>
<evidence type="ECO:0000259" key="6">
    <source>
        <dbReference type="PROSITE" id="PS51296"/>
    </source>
</evidence>
<evidence type="ECO:0000313" key="8">
    <source>
        <dbReference type="Proteomes" id="UP000195331"/>
    </source>
</evidence>
<evidence type="ECO:0000313" key="7">
    <source>
        <dbReference type="EMBL" id="ART72483.1"/>
    </source>
</evidence>
<dbReference type="InterPro" id="IPR036922">
    <property type="entry name" value="Rieske_2Fe-2S_sf"/>
</dbReference>
<dbReference type="SUPFAM" id="SSF55961">
    <property type="entry name" value="Bet v1-like"/>
    <property type="match status" value="1"/>
</dbReference>
<dbReference type="KEGG" id="mdx:BTO20_31490"/>
<keyword evidence="3" id="KW-0560">Oxidoreductase</keyword>
<evidence type="ECO:0000256" key="3">
    <source>
        <dbReference type="ARBA" id="ARBA00023002"/>
    </source>
</evidence>
<dbReference type="SUPFAM" id="SSF50022">
    <property type="entry name" value="ISP domain"/>
    <property type="match status" value="1"/>
</dbReference>
<dbReference type="GO" id="GO:0008168">
    <property type="term" value="F:methyltransferase activity"/>
    <property type="evidence" value="ECO:0007669"/>
    <property type="project" value="UniProtKB-KW"/>
</dbReference>
<keyword evidence="1" id="KW-0001">2Fe-2S</keyword>
<dbReference type="GO" id="GO:0046872">
    <property type="term" value="F:metal ion binding"/>
    <property type="evidence" value="ECO:0007669"/>
    <property type="project" value="UniProtKB-KW"/>
</dbReference>
<evidence type="ECO:0000256" key="4">
    <source>
        <dbReference type="ARBA" id="ARBA00023004"/>
    </source>
</evidence>
<evidence type="ECO:0000256" key="1">
    <source>
        <dbReference type="ARBA" id="ARBA00022714"/>
    </source>
</evidence>
<feature type="domain" description="Rieske" evidence="6">
    <location>
        <begin position="13"/>
        <end position="114"/>
    </location>
</feature>
<dbReference type="GO" id="GO:0051537">
    <property type="term" value="F:2 iron, 2 sulfur cluster binding"/>
    <property type="evidence" value="ECO:0007669"/>
    <property type="project" value="UniProtKB-KW"/>
</dbReference>
<keyword evidence="7" id="KW-0808">Transferase</keyword>
<proteinExistence type="predicted"/>
<dbReference type="Proteomes" id="UP000195331">
    <property type="component" value="Chromosome"/>
</dbReference>
<dbReference type="Gene3D" id="2.102.10.10">
    <property type="entry name" value="Rieske [2Fe-2S] iron-sulphur domain"/>
    <property type="match status" value="1"/>
</dbReference>
<gene>
    <name evidence="7" type="ORF">BTO20_31490</name>
</gene>
<dbReference type="PANTHER" id="PTHR21266:SF60">
    <property type="entry name" value="3-KETOSTEROID-9-ALPHA-MONOOXYGENASE, OXYGENASE COMPONENT"/>
    <property type="match status" value="1"/>
</dbReference>
<evidence type="ECO:0000256" key="2">
    <source>
        <dbReference type="ARBA" id="ARBA00022723"/>
    </source>
</evidence>
<dbReference type="Gene3D" id="3.90.380.10">
    <property type="entry name" value="Naphthalene 1,2-dioxygenase Alpha Subunit, Chain A, domain 1"/>
    <property type="match status" value="1"/>
</dbReference>
<accession>A0A1Y0CB59</accession>